<gene>
    <name evidence="3" type="ORF">GCM10017083_38380</name>
</gene>
<accession>A0A918XVI6</accession>
<dbReference type="PANTHER" id="PTHR11365">
    <property type="entry name" value="5-OXOPROLINASE RELATED"/>
    <property type="match status" value="1"/>
</dbReference>
<dbReference type="RefSeq" id="WP_189992624.1">
    <property type="nucleotide sequence ID" value="NZ_BMZS01000009.1"/>
</dbReference>
<reference evidence="3" key="1">
    <citation type="journal article" date="2014" name="Int. J. Syst. Evol. Microbiol.">
        <title>Complete genome sequence of Corynebacterium casei LMG S-19264T (=DSM 44701T), isolated from a smear-ripened cheese.</title>
        <authorList>
            <consortium name="US DOE Joint Genome Institute (JGI-PGF)"/>
            <person name="Walter F."/>
            <person name="Albersmeier A."/>
            <person name="Kalinowski J."/>
            <person name="Ruckert C."/>
        </authorList>
    </citation>
    <scope>NUCLEOTIDE SEQUENCE</scope>
    <source>
        <strain evidence="3">KCTC 42651</strain>
    </source>
</reference>
<name>A0A918XVI6_9PROT</name>
<feature type="domain" description="Hydantoinase B/oxoprolinase" evidence="2">
    <location>
        <begin position="14"/>
        <end position="531"/>
    </location>
</feature>
<dbReference type="GO" id="GO:0005829">
    <property type="term" value="C:cytosol"/>
    <property type="evidence" value="ECO:0007669"/>
    <property type="project" value="TreeGrafter"/>
</dbReference>
<dbReference type="Pfam" id="PF02538">
    <property type="entry name" value="Hydantoinase_B"/>
    <property type="match status" value="1"/>
</dbReference>
<keyword evidence="4" id="KW-1185">Reference proteome</keyword>
<proteinExistence type="predicted"/>
<evidence type="ECO:0000313" key="3">
    <source>
        <dbReference type="EMBL" id="GHD57212.1"/>
    </source>
</evidence>
<evidence type="ECO:0000313" key="4">
    <source>
        <dbReference type="Proteomes" id="UP000630353"/>
    </source>
</evidence>
<dbReference type="PANTHER" id="PTHR11365:SF23">
    <property type="entry name" value="HYPOTHETICAL 5-OXOPROLINASE (EUROFUNG)-RELATED"/>
    <property type="match status" value="1"/>
</dbReference>
<comment type="caution">
    <text evidence="3">The sequence shown here is derived from an EMBL/GenBank/DDBJ whole genome shotgun (WGS) entry which is preliminary data.</text>
</comment>
<organism evidence="3 4">
    <name type="scientific">Thalassobaculum fulvum</name>
    <dbReference type="NCBI Taxonomy" id="1633335"/>
    <lineage>
        <taxon>Bacteria</taxon>
        <taxon>Pseudomonadati</taxon>
        <taxon>Pseudomonadota</taxon>
        <taxon>Alphaproteobacteria</taxon>
        <taxon>Rhodospirillales</taxon>
        <taxon>Thalassobaculaceae</taxon>
        <taxon>Thalassobaculum</taxon>
    </lineage>
</organism>
<dbReference type="AlphaFoldDB" id="A0A918XVI6"/>
<reference evidence="3" key="2">
    <citation type="submission" date="2020-09" db="EMBL/GenBank/DDBJ databases">
        <authorList>
            <person name="Sun Q."/>
            <person name="Kim S."/>
        </authorList>
    </citation>
    <scope>NUCLEOTIDE SEQUENCE</scope>
    <source>
        <strain evidence="3">KCTC 42651</strain>
    </source>
</reference>
<evidence type="ECO:0000256" key="1">
    <source>
        <dbReference type="SAM" id="MobiDB-lite"/>
    </source>
</evidence>
<dbReference type="GO" id="GO:0006749">
    <property type="term" value="P:glutathione metabolic process"/>
    <property type="evidence" value="ECO:0007669"/>
    <property type="project" value="TreeGrafter"/>
</dbReference>
<evidence type="ECO:0000259" key="2">
    <source>
        <dbReference type="Pfam" id="PF02538"/>
    </source>
</evidence>
<feature type="region of interest" description="Disordered" evidence="1">
    <location>
        <begin position="483"/>
        <end position="510"/>
    </location>
</feature>
<sequence>MTANRPTGNRTALDQIHMQIQWNRLLSVVEEQAQTLVRTAFSTSAREAGDISAGVFDTQGRMLAQAVTGTPGHVNAMAASVGFFLETFPIATMAEGDVFITNDPWKGTGHLNDFTVVTPTFLDGRPVGLFACTSHVVDVGGRGFGPDGRQVYEEGINVPIMRLASRGTVDEGLMGVIRVNVRNPVEVEGDIYSLMACNEVGGRRLVDMMREFGLADLDELGRHIIESSRAGMLEEIRKLPKGTWKNAMRIDGFEKELDLVGTLTVTDDGIDVDFAGTSGPSSFGINVPLTYTQAYASFGVRCVIGGAVPNNAGSLGAVRVTAPEGTILNALHPAAVAGRHVIGQMLPDVVLGCLNQVIPDRVPAEGTSCLWNPVLLGGPGIADGDYGKSRPFAMNTFHAGGTGARPGKDGLNATAFPSGVRNTPVEVNETIAPLIFWKKEYRTDSGGPGAHRGGLGQVMEISHADGAPFAMNCMFDRVIHPPRGRNGGHDGTAGKLQLASGPLFKGKGRQTIPAGDRIIISMPGGGGLGDPAARDRAQLAVDVRDGFVSPEQAKAVYGWDAAAGAGDD</sequence>
<dbReference type="InterPro" id="IPR003692">
    <property type="entry name" value="Hydantoinase_B"/>
</dbReference>
<dbReference type="InterPro" id="IPR045079">
    <property type="entry name" value="Oxoprolinase-like"/>
</dbReference>
<dbReference type="GO" id="GO:0017168">
    <property type="term" value="F:5-oxoprolinase (ATP-hydrolyzing) activity"/>
    <property type="evidence" value="ECO:0007669"/>
    <property type="project" value="TreeGrafter"/>
</dbReference>
<dbReference type="EMBL" id="BMZS01000009">
    <property type="protein sequence ID" value="GHD57212.1"/>
    <property type="molecule type" value="Genomic_DNA"/>
</dbReference>
<protein>
    <submittedName>
        <fullName evidence="3">N-methylhydantoinase B</fullName>
    </submittedName>
</protein>
<dbReference type="Proteomes" id="UP000630353">
    <property type="component" value="Unassembled WGS sequence"/>
</dbReference>